<dbReference type="EMBL" id="PIPP01000002">
    <property type="protein sequence ID" value="RUO37693.1"/>
    <property type="molecule type" value="Genomic_DNA"/>
</dbReference>
<reference evidence="8" key="1">
    <citation type="journal article" date="2018" name="Front. Microbiol.">
        <title>Genome-Based Analysis Reveals the Taxonomy and Diversity of the Family Idiomarinaceae.</title>
        <authorList>
            <person name="Liu Y."/>
            <person name="Lai Q."/>
            <person name="Shao Z."/>
        </authorList>
    </citation>
    <scope>NUCLEOTIDE SEQUENCE [LARGE SCALE GENOMIC DNA]</scope>
    <source>
        <strain evidence="8">AIS</strain>
    </source>
</reference>
<dbReference type="CDD" id="cd13136">
    <property type="entry name" value="MATE_DinF_like"/>
    <property type="match status" value="1"/>
</dbReference>
<dbReference type="PANTHER" id="PTHR42893">
    <property type="entry name" value="PROTEIN DETOXIFICATION 44, CHLOROPLASTIC-RELATED"/>
    <property type="match status" value="1"/>
</dbReference>
<evidence type="ECO:0000256" key="5">
    <source>
        <dbReference type="ARBA" id="ARBA00023136"/>
    </source>
</evidence>
<dbReference type="InterPro" id="IPR002528">
    <property type="entry name" value="MATE_fam"/>
</dbReference>
<feature type="transmembrane region" description="Helical" evidence="6">
    <location>
        <begin position="17"/>
        <end position="37"/>
    </location>
</feature>
<dbReference type="GO" id="GO:0005886">
    <property type="term" value="C:plasma membrane"/>
    <property type="evidence" value="ECO:0007669"/>
    <property type="project" value="TreeGrafter"/>
</dbReference>
<feature type="transmembrane region" description="Helical" evidence="6">
    <location>
        <begin position="49"/>
        <end position="71"/>
    </location>
</feature>
<protein>
    <submittedName>
        <fullName evidence="7">MATE family efflux transporter</fullName>
    </submittedName>
</protein>
<evidence type="ECO:0000313" key="8">
    <source>
        <dbReference type="Proteomes" id="UP000286934"/>
    </source>
</evidence>
<dbReference type="AlphaFoldDB" id="A0A432WV96"/>
<dbReference type="RefSeq" id="WP_126807150.1">
    <property type="nucleotide sequence ID" value="NZ_PIPP01000002.1"/>
</dbReference>
<feature type="transmembrane region" description="Helical" evidence="6">
    <location>
        <begin position="195"/>
        <end position="215"/>
    </location>
</feature>
<feature type="transmembrane region" description="Helical" evidence="6">
    <location>
        <begin position="242"/>
        <end position="262"/>
    </location>
</feature>
<evidence type="ECO:0000256" key="3">
    <source>
        <dbReference type="ARBA" id="ARBA00022692"/>
    </source>
</evidence>
<feature type="transmembrane region" description="Helical" evidence="6">
    <location>
        <begin position="140"/>
        <end position="159"/>
    </location>
</feature>
<feature type="transmembrane region" description="Helical" evidence="6">
    <location>
        <begin position="388"/>
        <end position="407"/>
    </location>
</feature>
<dbReference type="OrthoDB" id="9789527at2"/>
<comment type="caution">
    <text evidence="7">The sequence shown here is derived from an EMBL/GenBank/DDBJ whole genome shotgun (WGS) entry which is preliminary data.</text>
</comment>
<feature type="transmembrane region" description="Helical" evidence="6">
    <location>
        <begin position="95"/>
        <end position="120"/>
    </location>
</feature>
<accession>A0A432WV96</accession>
<gene>
    <name evidence="7" type="ORF">CWE13_07020</name>
</gene>
<dbReference type="NCBIfam" id="TIGR00797">
    <property type="entry name" value="matE"/>
    <property type="match status" value="1"/>
</dbReference>
<comment type="subcellular location">
    <subcellularLocation>
        <location evidence="1">Membrane</location>
        <topology evidence="1">Multi-pass membrane protein</topology>
    </subcellularLocation>
</comment>
<evidence type="ECO:0000256" key="4">
    <source>
        <dbReference type="ARBA" id="ARBA00022989"/>
    </source>
</evidence>
<proteinExistence type="inferred from homology"/>
<dbReference type="Proteomes" id="UP000286934">
    <property type="component" value="Unassembled WGS sequence"/>
</dbReference>
<keyword evidence="5 6" id="KW-0472">Membrane</keyword>
<keyword evidence="4 6" id="KW-1133">Transmembrane helix</keyword>
<feature type="transmembrane region" description="Helical" evidence="6">
    <location>
        <begin position="268"/>
        <end position="290"/>
    </location>
</feature>
<organism evidence="7 8">
    <name type="scientific">Aliidiomarina shirensis</name>
    <dbReference type="NCBI Taxonomy" id="1048642"/>
    <lineage>
        <taxon>Bacteria</taxon>
        <taxon>Pseudomonadati</taxon>
        <taxon>Pseudomonadota</taxon>
        <taxon>Gammaproteobacteria</taxon>
        <taxon>Alteromonadales</taxon>
        <taxon>Idiomarinaceae</taxon>
        <taxon>Aliidiomarina</taxon>
    </lineage>
</organism>
<evidence type="ECO:0000313" key="7">
    <source>
        <dbReference type="EMBL" id="RUO37693.1"/>
    </source>
</evidence>
<comment type="similarity">
    <text evidence="2">Belongs to the multi antimicrobial extrusion (MATE) (TC 2.A.66.1) family.</text>
</comment>
<evidence type="ECO:0000256" key="2">
    <source>
        <dbReference type="ARBA" id="ARBA00010199"/>
    </source>
</evidence>
<keyword evidence="3 6" id="KW-0812">Transmembrane</keyword>
<evidence type="ECO:0000256" key="6">
    <source>
        <dbReference type="SAM" id="Phobius"/>
    </source>
</evidence>
<dbReference type="Pfam" id="PF01554">
    <property type="entry name" value="MatE"/>
    <property type="match status" value="2"/>
</dbReference>
<dbReference type="PANTHER" id="PTHR42893:SF46">
    <property type="entry name" value="PROTEIN DETOXIFICATION 44, CHLOROPLASTIC"/>
    <property type="match status" value="1"/>
</dbReference>
<keyword evidence="8" id="KW-1185">Reference proteome</keyword>
<dbReference type="GO" id="GO:0042910">
    <property type="term" value="F:xenobiotic transmembrane transporter activity"/>
    <property type="evidence" value="ECO:0007669"/>
    <property type="project" value="InterPro"/>
</dbReference>
<feature type="transmembrane region" description="Helical" evidence="6">
    <location>
        <begin position="354"/>
        <end position="376"/>
    </location>
</feature>
<name>A0A432WV96_9GAMM</name>
<feature type="transmembrane region" description="Helical" evidence="6">
    <location>
        <begin position="311"/>
        <end position="334"/>
    </location>
</feature>
<dbReference type="InterPro" id="IPR044644">
    <property type="entry name" value="DinF-like"/>
</dbReference>
<feature type="transmembrane region" description="Helical" evidence="6">
    <location>
        <begin position="166"/>
        <end position="189"/>
    </location>
</feature>
<feature type="transmembrane region" description="Helical" evidence="6">
    <location>
        <begin position="413"/>
        <end position="433"/>
    </location>
</feature>
<evidence type="ECO:0000256" key="1">
    <source>
        <dbReference type="ARBA" id="ARBA00004141"/>
    </source>
</evidence>
<dbReference type="GO" id="GO:0015297">
    <property type="term" value="F:antiporter activity"/>
    <property type="evidence" value="ECO:0007669"/>
    <property type="project" value="InterPro"/>
</dbReference>
<sequence>MSTSSTWLGRWQDHQRIFAIALPMMISNISAPMLGLIDTAIIGHLPDAIYLSAVALGAMTLSFIYLLAVFLRMSTTAVVANAFGANDLNAQQKHFLHGIIFALVIGLGIILLSPLLPFILEFLFSVEGELLGLTQDYIQIRVWAAPAALINLVVLGVLLGRQQAKAAMFLVIFTNLVNVVGDVILIIGLDMHVHGAAWASFAAEWSTAIIGLLIVSKHLHIGRLPKLQWNGLTLLARMNGDIFIRSLALQLCMVMMTGYASYYGTTIVAANAVLMQFLVLISLGLDGIAYSVEALIGQAKGQKSTSQIQRWYRLCLLWSILFACVYSLVFWSFGSQIIALITNIPEVIANARTYLPWLIALPLLAHWSYFFDGVFIGLGASKAMRNTMLIASLGVFLPIWALTNWFTELNNHGLWLALSAFMAARGLSQWFWLRQNRESFV</sequence>